<keyword evidence="3" id="KW-0614">Plasmid</keyword>
<dbReference type="PANTHER" id="PTHR30290">
    <property type="entry name" value="PERIPLASMIC BINDING COMPONENT OF ABC TRANSPORTER"/>
    <property type="match status" value="1"/>
</dbReference>
<dbReference type="GO" id="GO:0043190">
    <property type="term" value="C:ATP-binding cassette (ABC) transporter complex"/>
    <property type="evidence" value="ECO:0007669"/>
    <property type="project" value="InterPro"/>
</dbReference>
<evidence type="ECO:0000313" key="4">
    <source>
        <dbReference type="Proteomes" id="UP000259030"/>
    </source>
</evidence>
<dbReference type="InterPro" id="IPR030678">
    <property type="entry name" value="Peptide/Ni-bd"/>
</dbReference>
<keyword evidence="1" id="KW-0732">Signal</keyword>
<gene>
    <name evidence="3" type="ORF">DFI_15570</name>
</gene>
<dbReference type="Gene3D" id="3.10.105.10">
    <property type="entry name" value="Dipeptide-binding Protein, Domain 3"/>
    <property type="match status" value="1"/>
</dbReference>
<dbReference type="RefSeq" id="WP_027464262.1">
    <property type="nucleotide sequence ID" value="NZ_CP021082.1"/>
</dbReference>
<dbReference type="InterPro" id="IPR039424">
    <property type="entry name" value="SBP_5"/>
</dbReference>
<reference evidence="3 4" key="1">
    <citation type="submission" date="2017-05" db="EMBL/GenBank/DDBJ databases">
        <title>The complete genome sequence of Deinococcus ficus isolated from the rhizosphere of the Ficus religiosa L. in Taiwan.</title>
        <authorList>
            <person name="Wu K.-M."/>
            <person name="Liao T.-L."/>
            <person name="Liu Y.-M."/>
            <person name="Young C.-C."/>
            <person name="Tsai S.-F."/>
        </authorList>
    </citation>
    <scope>NUCLEOTIDE SEQUENCE [LARGE SCALE GENOMIC DNA]</scope>
    <source>
        <strain evidence="3 4">CC-FR2-10</strain>
        <plasmid evidence="4">pdfi1</plasmid>
    </source>
</reference>
<proteinExistence type="predicted"/>
<dbReference type="PIRSF" id="PIRSF002741">
    <property type="entry name" value="MppA"/>
    <property type="match status" value="1"/>
</dbReference>
<dbReference type="InterPro" id="IPR000914">
    <property type="entry name" value="SBP_5_dom"/>
</dbReference>
<dbReference type="Pfam" id="PF00496">
    <property type="entry name" value="SBP_bac_5"/>
    <property type="match status" value="1"/>
</dbReference>
<keyword evidence="4" id="KW-1185">Reference proteome</keyword>
<feature type="chain" id="PRO_5011216341" evidence="1">
    <location>
        <begin position="18"/>
        <end position="564"/>
    </location>
</feature>
<dbReference type="PANTHER" id="PTHR30290:SF34">
    <property type="entry name" value="ABC TRANSPORTER, PERIPLASMIC OLIGO-PEPTIDE BINDING PROTEIN, PUTATIVE-RELATED"/>
    <property type="match status" value="1"/>
</dbReference>
<dbReference type="Gene3D" id="3.40.190.10">
    <property type="entry name" value="Periplasmic binding protein-like II"/>
    <property type="match status" value="1"/>
</dbReference>
<accession>A0A221T117</accession>
<dbReference type="KEGG" id="dfc:DFI_15570"/>
<feature type="domain" description="Solute-binding protein family 5" evidence="2">
    <location>
        <begin position="67"/>
        <end position="484"/>
    </location>
</feature>
<sequence length="564" mass="61887">MKKLVVLGAFLASVASASIPKDTLVFMSAGDISTLDPGATYDVFSSGLVDQMYETLLTYRGTSIKDLEPLLATGWAVSNGGKTYTFDLRRNVIFHSGATMTCADAEYTFERNLVTNSGASGNWFLSEALLGGAANAHDDKSVTWARIDRSVECNAKGQLIFTLPKVDPAFLAKLAYSGQAIVEKKYTAGLGEWSGTERDWKAWVGKDLTGSTLSKKPNGTGPYRLVRADANVHLFEAWSKYWGQAPAIQHVIRQRVPELATRQQAFLRGDADFIEGAGRSVDEAQVKGKPGVAWVDNLSNVGAAAIVMNQNIANRNLLGSGKLDGKGIPANFFSDVNVRRAFNAAFNAQQFIRDVQDGKGIDRTMLLPESFPGYDAGVGQYRYDAAAATAFFKKAWGGQVWNNGFTLTANYRADTPAAQAAMELLKKNVEALNPKFRVNLLPKPWSELFATSTRGEEAMVLIGWAPDYADADNFLYTFYASDGFYSPSSHFKDDQIDLWLKAARATVNTAERNRLYSLVGRRAYEQAPSIILPAPVGYAFYRSEVQGWTFNPMTALLWKRLSKT</sequence>
<dbReference type="AlphaFoldDB" id="A0A221T117"/>
<geneLocation type="plasmid" evidence="4">
    <name>pdfi1</name>
</geneLocation>
<organism evidence="3 4">
    <name type="scientific">Deinococcus ficus</name>
    <dbReference type="NCBI Taxonomy" id="317577"/>
    <lineage>
        <taxon>Bacteria</taxon>
        <taxon>Thermotogati</taxon>
        <taxon>Deinococcota</taxon>
        <taxon>Deinococci</taxon>
        <taxon>Deinococcales</taxon>
        <taxon>Deinococcaceae</taxon>
        <taxon>Deinococcus</taxon>
    </lineage>
</organism>
<evidence type="ECO:0000256" key="1">
    <source>
        <dbReference type="SAM" id="SignalP"/>
    </source>
</evidence>
<protein>
    <submittedName>
        <fullName evidence="3">Peptide ABC transporter substrate-binding protein</fullName>
    </submittedName>
</protein>
<evidence type="ECO:0000313" key="3">
    <source>
        <dbReference type="EMBL" id="ASN82592.1"/>
    </source>
</evidence>
<dbReference type="GO" id="GO:1904680">
    <property type="term" value="F:peptide transmembrane transporter activity"/>
    <property type="evidence" value="ECO:0007669"/>
    <property type="project" value="TreeGrafter"/>
</dbReference>
<dbReference type="SUPFAM" id="SSF53850">
    <property type="entry name" value="Periplasmic binding protein-like II"/>
    <property type="match status" value="1"/>
</dbReference>
<dbReference type="GO" id="GO:0042597">
    <property type="term" value="C:periplasmic space"/>
    <property type="evidence" value="ECO:0007669"/>
    <property type="project" value="UniProtKB-ARBA"/>
</dbReference>
<evidence type="ECO:0000259" key="2">
    <source>
        <dbReference type="Pfam" id="PF00496"/>
    </source>
</evidence>
<dbReference type="CDD" id="cd08512">
    <property type="entry name" value="PBP2_NikA_DppA_OppA_like_7"/>
    <property type="match status" value="1"/>
</dbReference>
<dbReference type="Proteomes" id="UP000259030">
    <property type="component" value="Plasmid pDFI1"/>
</dbReference>
<dbReference type="Gene3D" id="3.90.76.10">
    <property type="entry name" value="Dipeptide-binding Protein, Domain 1"/>
    <property type="match status" value="1"/>
</dbReference>
<feature type="signal peptide" evidence="1">
    <location>
        <begin position="1"/>
        <end position="17"/>
    </location>
</feature>
<name>A0A221T117_9DEIO</name>
<dbReference type="EMBL" id="CP021082">
    <property type="protein sequence ID" value="ASN82592.1"/>
    <property type="molecule type" value="Genomic_DNA"/>
</dbReference>
<dbReference type="GO" id="GO:0015833">
    <property type="term" value="P:peptide transport"/>
    <property type="evidence" value="ECO:0007669"/>
    <property type="project" value="TreeGrafter"/>
</dbReference>